<protein>
    <recommendedName>
        <fullName evidence="2">HTH cro/C1-type domain-containing protein</fullName>
    </recommendedName>
</protein>
<evidence type="ECO:0000259" key="2">
    <source>
        <dbReference type="PROSITE" id="PS50943"/>
    </source>
</evidence>
<dbReference type="CDD" id="cd00093">
    <property type="entry name" value="HTH_XRE"/>
    <property type="match status" value="1"/>
</dbReference>
<dbReference type="InterPro" id="IPR010982">
    <property type="entry name" value="Lambda_DNA-bd_dom_sf"/>
</dbReference>
<keyword evidence="1" id="KW-0238">DNA-binding</keyword>
<dbReference type="SUPFAM" id="SSF47413">
    <property type="entry name" value="lambda repressor-like DNA-binding domains"/>
    <property type="match status" value="1"/>
</dbReference>
<name>A0A6N3GVW3_EUBLI</name>
<reference evidence="3" key="1">
    <citation type="submission" date="2019-11" db="EMBL/GenBank/DDBJ databases">
        <authorList>
            <person name="Feng L."/>
        </authorList>
    </citation>
    <scope>NUCLEOTIDE SEQUENCE</scope>
    <source>
        <strain evidence="3">ElimosumLFYP34</strain>
    </source>
</reference>
<feature type="domain" description="HTH cro/C1-type" evidence="2">
    <location>
        <begin position="7"/>
        <end position="61"/>
    </location>
</feature>
<dbReference type="InterPro" id="IPR001387">
    <property type="entry name" value="Cro/C1-type_HTH"/>
</dbReference>
<dbReference type="Pfam" id="PF01381">
    <property type="entry name" value="HTH_3"/>
    <property type="match status" value="1"/>
</dbReference>
<evidence type="ECO:0000313" key="3">
    <source>
        <dbReference type="EMBL" id="VYU68997.1"/>
    </source>
</evidence>
<proteinExistence type="predicted"/>
<gene>
    <name evidence="3" type="ORF">ELLFYP34_00777</name>
</gene>
<dbReference type="PROSITE" id="PS50943">
    <property type="entry name" value="HTH_CROC1"/>
    <property type="match status" value="1"/>
</dbReference>
<accession>A0A6N3GVW3</accession>
<dbReference type="PANTHER" id="PTHR46558:SF13">
    <property type="entry name" value="HTH-TYPE TRANSCRIPTIONAL REGULATOR IMMR"/>
    <property type="match status" value="1"/>
</dbReference>
<dbReference type="SMART" id="SM00530">
    <property type="entry name" value="HTH_XRE"/>
    <property type="match status" value="1"/>
</dbReference>
<dbReference type="AlphaFoldDB" id="A0A6N3GVW3"/>
<evidence type="ECO:0000256" key="1">
    <source>
        <dbReference type="ARBA" id="ARBA00023125"/>
    </source>
</evidence>
<dbReference type="Gene3D" id="1.10.260.40">
    <property type="entry name" value="lambda repressor-like DNA-binding domains"/>
    <property type="match status" value="1"/>
</dbReference>
<organism evidence="3">
    <name type="scientific">Eubacterium limosum</name>
    <dbReference type="NCBI Taxonomy" id="1736"/>
    <lineage>
        <taxon>Bacteria</taxon>
        <taxon>Bacillati</taxon>
        <taxon>Bacillota</taxon>
        <taxon>Clostridia</taxon>
        <taxon>Eubacteriales</taxon>
        <taxon>Eubacteriaceae</taxon>
        <taxon>Eubacterium</taxon>
    </lineage>
</organism>
<dbReference type="PANTHER" id="PTHR46558">
    <property type="entry name" value="TRACRIPTIONAL REGULATORY PROTEIN-RELATED-RELATED"/>
    <property type="match status" value="1"/>
</dbReference>
<dbReference type="GO" id="GO:0003677">
    <property type="term" value="F:DNA binding"/>
    <property type="evidence" value="ECO:0007669"/>
    <property type="project" value="UniProtKB-KW"/>
</dbReference>
<sequence length="180" mass="20189">MGFSENLRRIRRERGISQEELAEQLKVSRQAVSKWEQGNGYPEVEKLLLLSEVLSVSLDRLMSLNTEAGGEERVGAKGSGQTGRILIASFDGKSIVNCCRVQASPRFRTGKDAPKYALFGVDGSSFWGDNNTVLGWYREEEALDREILEIKNALAEGCVSYTLKYAVKVKRRWGKIKIVE</sequence>
<dbReference type="EMBL" id="CACRTR010000023">
    <property type="protein sequence ID" value="VYU68997.1"/>
    <property type="molecule type" value="Genomic_DNA"/>
</dbReference>